<dbReference type="Pfam" id="PF09721">
    <property type="entry name" value="Exosortase_EpsH"/>
    <property type="match status" value="1"/>
</dbReference>
<dbReference type="InterPro" id="IPR017540">
    <property type="entry name" value="Exosortase-1"/>
</dbReference>
<sequence length="505" mass="53100">MTAALSAARPASAVSPWRAHLAALGLVCLLLLALFHRDAAHIVSIWWSDATFNHCFLVLPLIGWLVAQRWPQLRQLQPAAWWPGLVPVGIGAIGWLLGEAGGVAFARHAGLVLMLQGAVIALLGRNVARGLAFPIFYALFLIPAGEALVPAMQTLTAKIATVLLGFSGVPAHLEGVFITTPAGYFEVAEACAGARFLIAMIAFGALVANVCYRSWRRRAAFLAVAIVVPVVANGIRAWATIYVAERTSITWAAGFDHVVYGGIFFALVIALILGLGWRFFDRRPDDPWFDPAAMPEESGAPVNLVAAALLAMAMLPVSWAATVSAAGTRAAPAAIALPDVPGWTRIAPARDWAPHFAGADRAAFARYRDAEGRAVDLALILFTHQGEGREIVGFGQGAIAPEGAWAWTADAPAPPDGKAERIASHGVEREVLSFYRVGTILTGSGARVKIETMKTRLFGGPQRAVAVLVSAPAPARGVSARPAIDAFLAALGPVAPLADRAAGGA</sequence>
<dbReference type="EC" id="3.4.22.-" evidence="10"/>
<evidence type="ECO:0000256" key="7">
    <source>
        <dbReference type="ARBA" id="ARBA00023136"/>
    </source>
</evidence>
<proteinExistence type="predicted"/>
<evidence type="ECO:0000256" key="3">
    <source>
        <dbReference type="ARBA" id="ARBA00022670"/>
    </source>
</evidence>
<dbReference type="NCBIfam" id="TIGR02602">
    <property type="entry name" value="8TM_EpsH"/>
    <property type="match status" value="1"/>
</dbReference>
<feature type="transmembrane region" description="Helical" evidence="8">
    <location>
        <begin position="192"/>
        <end position="212"/>
    </location>
</feature>
<comment type="subcellular location">
    <subcellularLocation>
        <location evidence="1">Cell membrane</location>
        <topology evidence="1">Multi-pass membrane protein</topology>
    </subcellularLocation>
</comment>
<keyword evidence="6 8" id="KW-1133">Transmembrane helix</keyword>
<dbReference type="NCBIfam" id="TIGR03109">
    <property type="entry name" value="exosort_XrtA"/>
    <property type="match status" value="1"/>
</dbReference>
<evidence type="ECO:0000256" key="1">
    <source>
        <dbReference type="ARBA" id="ARBA00004651"/>
    </source>
</evidence>
<dbReference type="NCBIfam" id="TIGR02914">
    <property type="entry name" value="EpsI_fam"/>
    <property type="match status" value="1"/>
</dbReference>
<evidence type="ECO:0000313" key="10">
    <source>
        <dbReference type="EMBL" id="TXC64794.1"/>
    </source>
</evidence>
<evidence type="ECO:0000256" key="5">
    <source>
        <dbReference type="ARBA" id="ARBA00022801"/>
    </source>
</evidence>
<feature type="transmembrane region" description="Helical" evidence="8">
    <location>
        <begin position="259"/>
        <end position="280"/>
    </location>
</feature>
<dbReference type="NCBIfam" id="TIGR04178">
    <property type="entry name" value="exo_archaeo"/>
    <property type="match status" value="1"/>
</dbReference>
<keyword evidence="3" id="KW-0645">Protease</keyword>
<evidence type="ECO:0000256" key="4">
    <source>
        <dbReference type="ARBA" id="ARBA00022692"/>
    </source>
</evidence>
<evidence type="ECO:0000313" key="11">
    <source>
        <dbReference type="Proteomes" id="UP000321249"/>
    </source>
</evidence>
<dbReference type="InterPro" id="IPR013426">
    <property type="entry name" value="EpsH-like"/>
</dbReference>
<evidence type="ECO:0000256" key="8">
    <source>
        <dbReference type="SAM" id="Phobius"/>
    </source>
</evidence>
<dbReference type="InterPro" id="IPR014263">
    <property type="entry name" value="Methanolan_biosynth_EpsI"/>
</dbReference>
<feature type="transmembrane region" description="Helical" evidence="8">
    <location>
        <begin position="131"/>
        <end position="149"/>
    </location>
</feature>
<dbReference type="RefSeq" id="WP_147044218.1">
    <property type="nucleotide sequence ID" value="NZ_BAABIR010000001.1"/>
</dbReference>
<feature type="domain" description="Methanolan biosynthesis EpsI" evidence="9">
    <location>
        <begin position="307"/>
        <end position="494"/>
    </location>
</feature>
<dbReference type="InterPro" id="IPR019127">
    <property type="entry name" value="Exosortase"/>
</dbReference>
<feature type="transmembrane region" description="Helical" evidence="8">
    <location>
        <begin position="79"/>
        <end position="98"/>
    </location>
</feature>
<dbReference type="InterPro" id="IPR026392">
    <property type="entry name" value="Exo/Archaeosortase_dom"/>
</dbReference>
<name>A0A5C6TWJ1_9SPHN</name>
<feature type="transmembrane region" description="Helical" evidence="8">
    <location>
        <begin position="104"/>
        <end position="124"/>
    </location>
</feature>
<evidence type="ECO:0000256" key="2">
    <source>
        <dbReference type="ARBA" id="ARBA00022475"/>
    </source>
</evidence>
<protein>
    <submittedName>
        <fullName evidence="10">Exosortase A</fullName>
        <ecNumber evidence="10">3.4.22.-</ecNumber>
    </submittedName>
</protein>
<feature type="transmembrane region" description="Helical" evidence="8">
    <location>
        <begin position="50"/>
        <end position="67"/>
    </location>
</feature>
<feature type="transmembrane region" description="Helical" evidence="8">
    <location>
        <begin position="219"/>
        <end position="239"/>
    </location>
</feature>
<reference evidence="10 11" key="1">
    <citation type="journal article" date="2015" name="J. Microbiol.">
        <title>Sphingosinicella ginsenosidimutans sp. nov., with ginsenoside converting activity.</title>
        <authorList>
            <person name="Kim J.K."/>
            <person name="Kang M.S."/>
            <person name="Park S.C."/>
            <person name="Kim K.M."/>
            <person name="Choi K."/>
            <person name="Yoon M.H."/>
            <person name="Im W.T."/>
        </authorList>
    </citation>
    <scope>NUCLEOTIDE SEQUENCE [LARGE SCALE GENOMIC DNA]</scope>
    <source>
        <strain evidence="10 11">BS-11</strain>
    </source>
</reference>
<keyword evidence="5 10" id="KW-0378">Hydrolase</keyword>
<dbReference type="OrthoDB" id="9797363at2"/>
<dbReference type="EMBL" id="VOQQ01000001">
    <property type="protein sequence ID" value="TXC64794.1"/>
    <property type="molecule type" value="Genomic_DNA"/>
</dbReference>
<organism evidence="10 11">
    <name type="scientific">Allosphingosinicella ginsenosidimutans</name>
    <dbReference type="NCBI Taxonomy" id="1176539"/>
    <lineage>
        <taxon>Bacteria</taxon>
        <taxon>Pseudomonadati</taxon>
        <taxon>Pseudomonadota</taxon>
        <taxon>Alphaproteobacteria</taxon>
        <taxon>Sphingomonadales</taxon>
        <taxon>Sphingomonadaceae</taxon>
        <taxon>Allosphingosinicella</taxon>
    </lineage>
</organism>
<dbReference type="GO" id="GO:0005886">
    <property type="term" value="C:plasma membrane"/>
    <property type="evidence" value="ECO:0007669"/>
    <property type="project" value="UniProtKB-SubCell"/>
</dbReference>
<keyword evidence="7 8" id="KW-0472">Membrane</keyword>
<dbReference type="Pfam" id="PF11984">
    <property type="entry name" value="DUF3485"/>
    <property type="match status" value="1"/>
</dbReference>
<evidence type="ECO:0000256" key="6">
    <source>
        <dbReference type="ARBA" id="ARBA00022989"/>
    </source>
</evidence>
<evidence type="ECO:0000259" key="9">
    <source>
        <dbReference type="Pfam" id="PF11984"/>
    </source>
</evidence>
<dbReference type="GO" id="GO:0008233">
    <property type="term" value="F:peptidase activity"/>
    <property type="evidence" value="ECO:0007669"/>
    <property type="project" value="UniProtKB-KW"/>
</dbReference>
<keyword evidence="2" id="KW-1003">Cell membrane</keyword>
<dbReference type="AlphaFoldDB" id="A0A5C6TWJ1"/>
<comment type="caution">
    <text evidence="10">The sequence shown here is derived from an EMBL/GenBank/DDBJ whole genome shotgun (WGS) entry which is preliminary data.</text>
</comment>
<feature type="transmembrane region" description="Helical" evidence="8">
    <location>
        <begin position="301"/>
        <end position="321"/>
    </location>
</feature>
<keyword evidence="4 8" id="KW-0812">Transmembrane</keyword>
<accession>A0A5C6TWJ1</accession>
<gene>
    <name evidence="10" type="primary">xrtA</name>
    <name evidence="10" type="ORF">FRZ32_14770</name>
</gene>
<keyword evidence="11" id="KW-1185">Reference proteome</keyword>
<dbReference type="GO" id="GO:0006508">
    <property type="term" value="P:proteolysis"/>
    <property type="evidence" value="ECO:0007669"/>
    <property type="project" value="UniProtKB-KW"/>
</dbReference>
<dbReference type="Proteomes" id="UP000321249">
    <property type="component" value="Unassembled WGS sequence"/>
</dbReference>